<organism evidence="1 2">
    <name type="scientific">Pseudomonas congelans</name>
    <dbReference type="NCBI Taxonomy" id="200452"/>
    <lineage>
        <taxon>Bacteria</taxon>
        <taxon>Pseudomonadati</taxon>
        <taxon>Pseudomonadota</taxon>
        <taxon>Gammaproteobacteria</taxon>
        <taxon>Pseudomonadales</taxon>
        <taxon>Pseudomonadaceae</taxon>
        <taxon>Pseudomonas</taxon>
    </lineage>
</organism>
<evidence type="ECO:0000313" key="2">
    <source>
        <dbReference type="Proteomes" id="UP000050411"/>
    </source>
</evidence>
<name>A0A0P9RT82_9PSED</name>
<protein>
    <submittedName>
        <fullName evidence="1">Manganese ABC transporter ATP-binding protein</fullName>
    </submittedName>
</protein>
<dbReference type="EMBL" id="LJQB01000005">
    <property type="protein sequence ID" value="KPW87853.1"/>
    <property type="molecule type" value="Genomic_DNA"/>
</dbReference>
<keyword evidence="1" id="KW-0067">ATP-binding</keyword>
<sequence>MHQKAQAILRIIRVQWHISAAGLEDGQHADNHLQAALGSQPDAHIRADALLAQFVRQLVGALVELLVTQLFIAKTQGDGLRVTLGLGFDALMGAVLARVALHALRPGGRQCQFAESRGCRCAEALQQVIEMRRQLQNAFGAEVLAVVTETHRQHLIGLDHQGQRVMRLLLIAQVAEGQTVRRALQGFGHRVVFEHQNVVEQRLATVARPALDVIQRRVLMLAQGKVFRLYLLHPVGHRLLGTRAGDDRQGIDEQPQLFLDTRQFCRTPCHGRAKGHAGLAGVALQQ</sequence>
<keyword evidence="1" id="KW-0547">Nucleotide-binding</keyword>
<accession>A0A0P9RT82</accession>
<comment type="caution">
    <text evidence="1">The sequence shown here is derived from an EMBL/GenBank/DDBJ whole genome shotgun (WGS) entry which is preliminary data.</text>
</comment>
<gene>
    <name evidence="1" type="ORF">ALO92_200009</name>
</gene>
<proteinExistence type="predicted"/>
<dbReference type="GO" id="GO:0005524">
    <property type="term" value="F:ATP binding"/>
    <property type="evidence" value="ECO:0007669"/>
    <property type="project" value="UniProtKB-KW"/>
</dbReference>
<reference evidence="1 2" key="1">
    <citation type="submission" date="2015-09" db="EMBL/GenBank/DDBJ databases">
        <title>Genome announcement of multiple Pseudomonas syringae strains.</title>
        <authorList>
            <person name="Thakur S."/>
            <person name="Wang P.W."/>
            <person name="Gong Y."/>
            <person name="Weir B.S."/>
            <person name="Guttman D.S."/>
        </authorList>
    </citation>
    <scope>NUCLEOTIDE SEQUENCE [LARGE SCALE GENOMIC DNA]</scope>
    <source>
        <strain evidence="1 2">ICMP19117</strain>
    </source>
</reference>
<dbReference type="Proteomes" id="UP000050411">
    <property type="component" value="Unassembled WGS sequence"/>
</dbReference>
<evidence type="ECO:0000313" key="1">
    <source>
        <dbReference type="EMBL" id="KPW87853.1"/>
    </source>
</evidence>
<dbReference type="AntiFam" id="ANF00178">
    <property type="entry name" value="Shadow ORF (opposite dhbF)"/>
</dbReference>
<dbReference type="AlphaFoldDB" id="A0A0P9RT82"/>